<sequence>MDISHSSVSSYILHPAFKKTDALKNLEVQERVNAAITYMEPGHGFIFDRHWDPSRQKKSGIYEYEASIVKIAKIITILIPIPYNGRKTQKIIHVIRQTLPKSGAGLVFKLNNIYLIKVNLFFGRVCF</sequence>
<organism evidence="1 2">
    <name type="scientific">Caerostris extrusa</name>
    <name type="common">Bark spider</name>
    <name type="synonym">Caerostris bankana</name>
    <dbReference type="NCBI Taxonomy" id="172846"/>
    <lineage>
        <taxon>Eukaryota</taxon>
        <taxon>Metazoa</taxon>
        <taxon>Ecdysozoa</taxon>
        <taxon>Arthropoda</taxon>
        <taxon>Chelicerata</taxon>
        <taxon>Arachnida</taxon>
        <taxon>Araneae</taxon>
        <taxon>Araneomorphae</taxon>
        <taxon>Entelegynae</taxon>
        <taxon>Araneoidea</taxon>
        <taxon>Araneidae</taxon>
        <taxon>Caerostris</taxon>
    </lineage>
</organism>
<dbReference type="Proteomes" id="UP001054945">
    <property type="component" value="Unassembled WGS sequence"/>
</dbReference>
<gene>
    <name evidence="1" type="ORF">CEXT_604631</name>
</gene>
<reference evidence="1 2" key="1">
    <citation type="submission" date="2021-06" db="EMBL/GenBank/DDBJ databases">
        <title>Caerostris extrusa draft genome.</title>
        <authorList>
            <person name="Kono N."/>
            <person name="Arakawa K."/>
        </authorList>
    </citation>
    <scope>NUCLEOTIDE SEQUENCE [LARGE SCALE GENOMIC DNA]</scope>
</reference>
<keyword evidence="2" id="KW-1185">Reference proteome</keyword>
<dbReference type="AlphaFoldDB" id="A0AAV4QL68"/>
<evidence type="ECO:0000313" key="1">
    <source>
        <dbReference type="EMBL" id="GIY08810.1"/>
    </source>
</evidence>
<proteinExistence type="predicted"/>
<comment type="caution">
    <text evidence="1">The sequence shown here is derived from an EMBL/GenBank/DDBJ whole genome shotgun (WGS) entry which is preliminary data.</text>
</comment>
<evidence type="ECO:0000313" key="2">
    <source>
        <dbReference type="Proteomes" id="UP001054945"/>
    </source>
</evidence>
<protein>
    <submittedName>
        <fullName evidence="1">Uncharacterized protein</fullName>
    </submittedName>
</protein>
<dbReference type="EMBL" id="BPLR01006294">
    <property type="protein sequence ID" value="GIY08810.1"/>
    <property type="molecule type" value="Genomic_DNA"/>
</dbReference>
<accession>A0AAV4QL68</accession>
<name>A0AAV4QL68_CAEEX</name>